<dbReference type="EMBL" id="CP136890">
    <property type="protein sequence ID" value="WOK93222.1"/>
    <property type="molecule type" value="Genomic_DNA"/>
</dbReference>
<protein>
    <recommendedName>
        <fullName evidence="2">AB hydrolase-1 domain-containing protein</fullName>
    </recommendedName>
</protein>
<dbReference type="Pfam" id="PF00561">
    <property type="entry name" value="Abhydrolase_1"/>
    <property type="match status" value="1"/>
</dbReference>
<dbReference type="Gene3D" id="3.40.50.1820">
    <property type="entry name" value="alpha/beta hydrolase"/>
    <property type="match status" value="1"/>
</dbReference>
<dbReference type="Proteomes" id="UP001327560">
    <property type="component" value="Chromosome 1"/>
</dbReference>
<feature type="chain" id="PRO_5042994666" description="AB hydrolase-1 domain-containing protein" evidence="1">
    <location>
        <begin position="28"/>
        <end position="453"/>
    </location>
</feature>
<evidence type="ECO:0000313" key="3">
    <source>
        <dbReference type="EMBL" id="WOK93222.1"/>
    </source>
</evidence>
<dbReference type="AlphaFoldDB" id="A0AAQ3JP17"/>
<proteinExistence type="predicted"/>
<keyword evidence="1" id="KW-0732">Signal</keyword>
<sequence length="453" mass="50907">MKSPQLLRHILRLLSHALLALLRLTAAPQRFLSFVAFREFLLDLLFLRHGLRPVIFDLGGASIHLWIPARPRKPALVLIHGFGGNSKWQWESQVGPLSRAFDLYIPDLVFFGRSSSEGPDRSVGFQAWCVAKAMRQLGVTRYSVVGISYGGFVAFRMAAAEAENAVERVVLLTAGICATTKQMKELVTREERDVRDSLLPQKAEDLMELMRRSMYRPPRWIPAFVLDDFIQVMYRNHRKERIELLDDLIERGIDLDPLPVINKDTLILWGDKDSFFPIPLAYQLQRHLGEKSRLEVIKDAGHALQLEKSDQIAECFVFFVFRRPRRLQRSAPHSTLYHSPIKAEDCSNMQSPQMLTAPSLSHPWSSESEAVILSTLAVASPLPRRQTVAVPDYRWLGAAASCSRQMLTFSGLLSSSSRGLGLSATRHLAPGLPKPCCVAAASGKAAYNIDDIR</sequence>
<keyword evidence="4" id="KW-1185">Reference proteome</keyword>
<name>A0AAQ3JP17_9LILI</name>
<evidence type="ECO:0000259" key="2">
    <source>
        <dbReference type="Pfam" id="PF00561"/>
    </source>
</evidence>
<evidence type="ECO:0000313" key="4">
    <source>
        <dbReference type="Proteomes" id="UP001327560"/>
    </source>
</evidence>
<dbReference type="InterPro" id="IPR052370">
    <property type="entry name" value="Meta-cleavage_hydrolase"/>
</dbReference>
<reference evidence="3 4" key="1">
    <citation type="submission" date="2023-10" db="EMBL/GenBank/DDBJ databases">
        <title>Chromosome-scale genome assembly provides insights into flower coloration mechanisms of Canna indica.</title>
        <authorList>
            <person name="Li C."/>
        </authorList>
    </citation>
    <scope>NUCLEOTIDE SEQUENCE [LARGE SCALE GENOMIC DNA]</scope>
    <source>
        <tissue evidence="3">Flower</tissue>
    </source>
</reference>
<dbReference type="InterPro" id="IPR000073">
    <property type="entry name" value="AB_hydrolase_1"/>
</dbReference>
<feature type="signal peptide" evidence="1">
    <location>
        <begin position="1"/>
        <end position="27"/>
    </location>
</feature>
<dbReference type="PANTHER" id="PTHR43139">
    <property type="entry name" value="SI:DKEY-122A22.2"/>
    <property type="match status" value="1"/>
</dbReference>
<dbReference type="PRINTS" id="PR00111">
    <property type="entry name" value="ABHYDROLASE"/>
</dbReference>
<organism evidence="3 4">
    <name type="scientific">Canna indica</name>
    <name type="common">Indian-shot</name>
    <dbReference type="NCBI Taxonomy" id="4628"/>
    <lineage>
        <taxon>Eukaryota</taxon>
        <taxon>Viridiplantae</taxon>
        <taxon>Streptophyta</taxon>
        <taxon>Embryophyta</taxon>
        <taxon>Tracheophyta</taxon>
        <taxon>Spermatophyta</taxon>
        <taxon>Magnoliopsida</taxon>
        <taxon>Liliopsida</taxon>
        <taxon>Zingiberales</taxon>
        <taxon>Cannaceae</taxon>
        <taxon>Canna</taxon>
    </lineage>
</organism>
<dbReference type="PANTHER" id="PTHR43139:SF37">
    <property type="entry name" value="ALPHA_BETA-HYDROLASES SUPERFAMILY PROTEIN"/>
    <property type="match status" value="1"/>
</dbReference>
<evidence type="ECO:0000256" key="1">
    <source>
        <dbReference type="SAM" id="SignalP"/>
    </source>
</evidence>
<gene>
    <name evidence="3" type="ORF">Cni_G01917</name>
</gene>
<feature type="domain" description="AB hydrolase-1" evidence="2">
    <location>
        <begin position="74"/>
        <end position="308"/>
    </location>
</feature>
<accession>A0AAQ3JP17</accession>
<dbReference type="SUPFAM" id="SSF53474">
    <property type="entry name" value="alpha/beta-Hydrolases"/>
    <property type="match status" value="1"/>
</dbReference>
<dbReference type="InterPro" id="IPR029058">
    <property type="entry name" value="AB_hydrolase_fold"/>
</dbReference>